<dbReference type="AlphaFoldDB" id="A0A3G9G3P5"/>
<reference evidence="3" key="1">
    <citation type="journal article" date="2017" name="Biotechnol. Biofuels">
        <title>Evaluation of environmental bacterial communities as a factor affecting the growth of duckweed Lemna minor.</title>
        <authorList>
            <person name="Ishizawa H."/>
            <person name="Kuroda M."/>
            <person name="Morikawa M."/>
            <person name="Ike M."/>
        </authorList>
    </citation>
    <scope>NUCLEOTIDE SEQUENCE [LARGE SCALE GENOMIC DNA]</scope>
    <source>
        <strain evidence="3">M6</strain>
    </source>
</reference>
<evidence type="ECO:0000313" key="2">
    <source>
        <dbReference type="EMBL" id="BBF81367.1"/>
    </source>
</evidence>
<dbReference type="EMBL" id="AP018827">
    <property type="protein sequence ID" value="BBF81367.1"/>
    <property type="molecule type" value="Genomic_DNA"/>
</dbReference>
<feature type="compositionally biased region" description="Basic residues" evidence="1">
    <location>
        <begin position="1"/>
        <end position="10"/>
    </location>
</feature>
<protein>
    <submittedName>
        <fullName evidence="2">Possible glycosyltransferase</fullName>
    </submittedName>
</protein>
<feature type="region of interest" description="Disordered" evidence="1">
    <location>
        <begin position="1"/>
        <end position="110"/>
    </location>
</feature>
<organism evidence="2 3">
    <name type="scientific">Asticcacaulis excentricus</name>
    <dbReference type="NCBI Taxonomy" id="78587"/>
    <lineage>
        <taxon>Bacteria</taxon>
        <taxon>Pseudomonadati</taxon>
        <taxon>Pseudomonadota</taxon>
        <taxon>Alphaproteobacteria</taxon>
        <taxon>Caulobacterales</taxon>
        <taxon>Caulobacteraceae</taxon>
        <taxon>Asticcacaulis</taxon>
    </lineage>
</organism>
<accession>A0A3G9G3P5</accession>
<proteinExistence type="predicted"/>
<sequence length="562" mass="61262">MKKNLSRKGRGQLVPNLSVGNAQSVTDKEPRIGPASDEAKPQTAAPLANAPSVNGPQGAPKALKVEASAKVPAIAKPPLSAKGHIERSQVRGKTEGVPITSKTTTVPGREKRDGRVENIEKGVVNLTESTLVKTSGLAVNSVATTNAKRSAIVKSKAVADAPAVEVKAEASPKPDVAKREQRLPIERPGKPATNGPIAGVPETADVTLPPVGHDASVSIRTICYVSNTGQVEPWNDGSTRYRCFYPVEYLRRNGFYSGLIALRDVIGKEDIPEADAYVFHRPHYSEGFVKLIRGLKAKGVKLIADYDDLIFGVDNIFYSSQYEQRWDSVSLTGLFNENTRALRLFDAFTVSTPFLAEMVKKYHPSAKVVVIRNGFPKKVIDFTWQLFKAKNPTGHSMGYFPGTPTHDADFLTWHSNFAAALEQTDVPLKIIGPLSHDVGADLPNVIRRPGGSFMTMFEKMTDVTIATAPLKINPFNASKSNIKSIEAFLLGCYSLSTSANDAQILVDQGFDIKLTHPNDDNFVTKLREISEKPYLSIHNATLVRDLYSLEKVCAPLLEVFKS</sequence>
<evidence type="ECO:0000256" key="1">
    <source>
        <dbReference type="SAM" id="MobiDB-lite"/>
    </source>
</evidence>
<evidence type="ECO:0000313" key="3">
    <source>
        <dbReference type="Proteomes" id="UP000278756"/>
    </source>
</evidence>
<feature type="compositionally biased region" description="Basic and acidic residues" evidence="1">
    <location>
        <begin position="83"/>
        <end position="94"/>
    </location>
</feature>
<gene>
    <name evidence="2" type="ORF">EM6_1965</name>
</gene>
<reference evidence="3" key="2">
    <citation type="journal article" date="2017" name="Plant Physiol. Biochem.">
        <title>Differential oxidative and antioxidative response of duckweed Lemna minor toward plant growth promoting/inhibiting bacteria.</title>
        <authorList>
            <person name="Ishizawa H."/>
            <person name="Kuroda M."/>
            <person name="Morikawa M."/>
            <person name="Ike M."/>
        </authorList>
    </citation>
    <scope>NUCLEOTIDE SEQUENCE [LARGE SCALE GENOMIC DNA]</scope>
    <source>
        <strain evidence="3">M6</strain>
    </source>
</reference>
<keyword evidence="2" id="KW-0808">Transferase</keyword>
<dbReference type="Proteomes" id="UP000278756">
    <property type="component" value="Chromosome 1"/>
</dbReference>
<name>A0A3G9G3P5_9CAUL</name>
<dbReference type="GO" id="GO:0016740">
    <property type="term" value="F:transferase activity"/>
    <property type="evidence" value="ECO:0007669"/>
    <property type="project" value="UniProtKB-KW"/>
</dbReference>